<name>A0A6J4PMM7_9ACTN</name>
<evidence type="ECO:0000256" key="1">
    <source>
        <dbReference type="SAM" id="MobiDB-lite"/>
    </source>
</evidence>
<feature type="region of interest" description="Disordered" evidence="1">
    <location>
        <begin position="1"/>
        <end position="28"/>
    </location>
</feature>
<dbReference type="EMBL" id="CADCVA010000141">
    <property type="protein sequence ID" value="CAA9415021.1"/>
    <property type="molecule type" value="Genomic_DNA"/>
</dbReference>
<protein>
    <submittedName>
        <fullName evidence="2">Uncharacterized protein</fullName>
    </submittedName>
</protein>
<evidence type="ECO:0000313" key="2">
    <source>
        <dbReference type="EMBL" id="CAA9415021.1"/>
    </source>
</evidence>
<feature type="non-terminal residue" evidence="2">
    <location>
        <position position="83"/>
    </location>
</feature>
<accession>A0A6J4PMM7</accession>
<dbReference type="AlphaFoldDB" id="A0A6J4PMM7"/>
<reference evidence="2" key="1">
    <citation type="submission" date="2020-02" db="EMBL/GenBank/DDBJ databases">
        <authorList>
            <person name="Meier V. D."/>
        </authorList>
    </citation>
    <scope>NUCLEOTIDE SEQUENCE</scope>
    <source>
        <strain evidence="2">AVDCRST_MAG82</strain>
    </source>
</reference>
<proteinExistence type="predicted"/>
<sequence>MLRLNDYAPTVGGRPTHARGSASVGLLPQPAHGRRAMFEDRDVPFVRAQPQFGRGAAAREPLAVRGGYDPIPTAMQEKGRSYD</sequence>
<organism evidence="2">
    <name type="scientific">uncultured Rubrobacteraceae bacterium</name>
    <dbReference type="NCBI Taxonomy" id="349277"/>
    <lineage>
        <taxon>Bacteria</taxon>
        <taxon>Bacillati</taxon>
        <taxon>Actinomycetota</taxon>
        <taxon>Rubrobacteria</taxon>
        <taxon>Rubrobacterales</taxon>
        <taxon>Rubrobacteraceae</taxon>
        <taxon>environmental samples</taxon>
    </lineage>
</organism>
<gene>
    <name evidence="2" type="ORF">AVDCRST_MAG82-1043</name>
</gene>